<name>A0A5C1AN93_9BACT</name>
<dbReference type="RefSeq" id="WP_149112906.1">
    <property type="nucleotide sequence ID" value="NZ_CP042425.1"/>
</dbReference>
<dbReference type="OrthoDB" id="9788252at2"/>
<feature type="transmembrane region" description="Helical" evidence="5">
    <location>
        <begin position="104"/>
        <end position="126"/>
    </location>
</feature>
<evidence type="ECO:0000313" key="8">
    <source>
        <dbReference type="Proteomes" id="UP000324974"/>
    </source>
</evidence>
<evidence type="ECO:0000256" key="2">
    <source>
        <dbReference type="ARBA" id="ARBA00022692"/>
    </source>
</evidence>
<evidence type="ECO:0000256" key="3">
    <source>
        <dbReference type="ARBA" id="ARBA00022989"/>
    </source>
</evidence>
<gene>
    <name evidence="7" type="ORF">PX52LOC_05412</name>
</gene>
<keyword evidence="5" id="KW-0813">Transport</keyword>
<dbReference type="AlphaFoldDB" id="A0A5C1AN93"/>
<evidence type="ECO:0000259" key="6">
    <source>
        <dbReference type="PROSITE" id="PS51012"/>
    </source>
</evidence>
<evidence type="ECO:0000256" key="5">
    <source>
        <dbReference type="RuleBase" id="RU361157"/>
    </source>
</evidence>
<feature type="transmembrane region" description="Helical" evidence="5">
    <location>
        <begin position="20"/>
        <end position="40"/>
    </location>
</feature>
<reference evidence="8" key="1">
    <citation type="submission" date="2019-08" db="EMBL/GenBank/DDBJ databases">
        <title>Limnoglobus roseus gen. nov., sp. nov., a novel freshwater planctomycete with a giant genome from the family Gemmataceae.</title>
        <authorList>
            <person name="Kulichevskaya I.S."/>
            <person name="Naumoff D.G."/>
            <person name="Miroshnikov K."/>
            <person name="Ivanova A."/>
            <person name="Philippov D.A."/>
            <person name="Hakobyan A."/>
            <person name="Rijpstra I.C."/>
            <person name="Sinninghe Damste J.S."/>
            <person name="Liesack W."/>
            <person name="Dedysh S.N."/>
        </authorList>
    </citation>
    <scope>NUCLEOTIDE SEQUENCE [LARGE SCALE GENOMIC DNA]</scope>
    <source>
        <strain evidence="8">PX52</strain>
    </source>
</reference>
<feature type="transmembrane region" description="Helical" evidence="5">
    <location>
        <begin position="52"/>
        <end position="78"/>
    </location>
</feature>
<dbReference type="EMBL" id="CP042425">
    <property type="protein sequence ID" value="QEL18388.1"/>
    <property type="molecule type" value="Genomic_DNA"/>
</dbReference>
<protein>
    <recommendedName>
        <fullName evidence="5">Transport permease protein</fullName>
    </recommendedName>
</protein>
<feature type="domain" description="ABC transmembrane type-2" evidence="6">
    <location>
        <begin position="20"/>
        <end position="246"/>
    </location>
</feature>
<evidence type="ECO:0000256" key="1">
    <source>
        <dbReference type="ARBA" id="ARBA00004141"/>
    </source>
</evidence>
<organism evidence="7 8">
    <name type="scientific">Limnoglobus roseus</name>
    <dbReference type="NCBI Taxonomy" id="2598579"/>
    <lineage>
        <taxon>Bacteria</taxon>
        <taxon>Pseudomonadati</taxon>
        <taxon>Planctomycetota</taxon>
        <taxon>Planctomycetia</taxon>
        <taxon>Gemmatales</taxon>
        <taxon>Gemmataceae</taxon>
        <taxon>Limnoglobus</taxon>
    </lineage>
</organism>
<keyword evidence="3 5" id="KW-1133">Transmembrane helix</keyword>
<dbReference type="InterPro" id="IPR000412">
    <property type="entry name" value="ABC_2_transport"/>
</dbReference>
<evidence type="ECO:0000313" key="7">
    <source>
        <dbReference type="EMBL" id="QEL18388.1"/>
    </source>
</evidence>
<dbReference type="GO" id="GO:0140359">
    <property type="term" value="F:ABC-type transporter activity"/>
    <property type="evidence" value="ECO:0007669"/>
    <property type="project" value="InterPro"/>
</dbReference>
<dbReference type="PRINTS" id="PR00164">
    <property type="entry name" value="ABC2TRNSPORT"/>
</dbReference>
<dbReference type="Proteomes" id="UP000324974">
    <property type="component" value="Chromosome"/>
</dbReference>
<feature type="transmembrane region" description="Helical" evidence="5">
    <location>
        <begin position="167"/>
        <end position="186"/>
    </location>
</feature>
<feature type="transmembrane region" description="Helical" evidence="5">
    <location>
        <begin position="132"/>
        <end position="155"/>
    </location>
</feature>
<dbReference type="PANTHER" id="PTHR43229:SF2">
    <property type="entry name" value="NODULATION PROTEIN J"/>
    <property type="match status" value="1"/>
</dbReference>
<keyword evidence="2 5" id="KW-0812">Transmembrane</keyword>
<feature type="transmembrane region" description="Helical" evidence="5">
    <location>
        <begin position="225"/>
        <end position="243"/>
    </location>
</feature>
<keyword evidence="8" id="KW-1185">Reference proteome</keyword>
<dbReference type="KEGG" id="lrs:PX52LOC_05412"/>
<dbReference type="InterPro" id="IPR013525">
    <property type="entry name" value="ABC2_TM"/>
</dbReference>
<keyword evidence="4 5" id="KW-0472">Membrane</keyword>
<dbReference type="PIRSF" id="PIRSF006648">
    <property type="entry name" value="DrrB"/>
    <property type="match status" value="1"/>
</dbReference>
<comment type="similarity">
    <text evidence="5">Belongs to the ABC-2 integral membrane protein family.</text>
</comment>
<sequence>MAVVFALWLRELKRYLRSRAQVVASLGQPLMYLLALGFGLGPVFEKAGQGDYIQFVSPGVVGMTILFSSIFSGVGLLWDRQFGFLKETLVAPVPRIQIMAGRTLGGATTALIQGTLVLTVCLIAGFRPHDWGGVLLGFLFMALIAVVFAALGTIIGSALRDMQGFQLVMNFLVMPIFFLSGALYPLSNLPAALTVVTRLDPLSYGVDGLRAALIGQSHFGVATDLAVLVAVAALFLALGARAFSRIQV</sequence>
<dbReference type="GO" id="GO:0043190">
    <property type="term" value="C:ATP-binding cassette (ABC) transporter complex"/>
    <property type="evidence" value="ECO:0007669"/>
    <property type="project" value="InterPro"/>
</dbReference>
<dbReference type="Pfam" id="PF01061">
    <property type="entry name" value="ABC2_membrane"/>
    <property type="match status" value="1"/>
</dbReference>
<dbReference type="InterPro" id="IPR051784">
    <property type="entry name" value="Nod_factor_ABC_transporter"/>
</dbReference>
<proteinExistence type="inferred from homology"/>
<accession>A0A5C1AN93</accession>
<dbReference type="InterPro" id="IPR047817">
    <property type="entry name" value="ABC2_TM_bact-type"/>
</dbReference>
<comment type="subcellular location">
    <subcellularLocation>
        <location evidence="5">Cell membrane</location>
        <topology evidence="5">Multi-pass membrane protein</topology>
    </subcellularLocation>
    <subcellularLocation>
        <location evidence="1">Membrane</location>
        <topology evidence="1">Multi-pass membrane protein</topology>
    </subcellularLocation>
</comment>
<evidence type="ECO:0000256" key="4">
    <source>
        <dbReference type="ARBA" id="ARBA00023136"/>
    </source>
</evidence>
<dbReference type="PANTHER" id="PTHR43229">
    <property type="entry name" value="NODULATION PROTEIN J"/>
    <property type="match status" value="1"/>
</dbReference>
<keyword evidence="5" id="KW-1003">Cell membrane</keyword>
<dbReference type="PROSITE" id="PS51012">
    <property type="entry name" value="ABC_TM2"/>
    <property type="match status" value="1"/>
</dbReference>